<accession>A0A550I2A2</accession>
<protein>
    <submittedName>
        <fullName evidence="2">Glycosyltransferase family 2 protein</fullName>
    </submittedName>
</protein>
<feature type="domain" description="Glycosyltransferase 2-like" evidence="1">
    <location>
        <begin position="29"/>
        <end position="150"/>
    </location>
</feature>
<dbReference type="Proteomes" id="UP000315131">
    <property type="component" value="Unassembled WGS sequence"/>
</dbReference>
<dbReference type="Pfam" id="PF00535">
    <property type="entry name" value="Glycos_transf_2"/>
    <property type="match status" value="1"/>
</dbReference>
<reference evidence="2 3" key="1">
    <citation type="submission" date="2019-06" db="EMBL/GenBank/DDBJ databases">
        <title>Gramella sabulilitoris sp. nov., isolated from a marine sand.</title>
        <authorList>
            <person name="Yoon J.-H."/>
        </authorList>
    </citation>
    <scope>NUCLEOTIDE SEQUENCE [LARGE SCALE GENOMIC DNA]</scope>
    <source>
        <strain evidence="2 3">HSMS-1</strain>
    </source>
</reference>
<keyword evidence="2" id="KW-0808">Transferase</keyword>
<dbReference type="RefSeq" id="WP_143410396.1">
    <property type="nucleotide sequence ID" value="NZ_VHSF01000002.1"/>
</dbReference>
<dbReference type="PANTHER" id="PTHR22916">
    <property type="entry name" value="GLYCOSYLTRANSFERASE"/>
    <property type="match status" value="1"/>
</dbReference>
<name>A0A550I2A2_9FLAO</name>
<comment type="caution">
    <text evidence="2">The sequence shown here is derived from an EMBL/GenBank/DDBJ whole genome shotgun (WGS) entry which is preliminary data.</text>
</comment>
<dbReference type="InterPro" id="IPR029044">
    <property type="entry name" value="Nucleotide-diphossugar_trans"/>
</dbReference>
<dbReference type="InterPro" id="IPR001173">
    <property type="entry name" value="Glyco_trans_2-like"/>
</dbReference>
<proteinExistence type="predicted"/>
<dbReference type="GO" id="GO:0016758">
    <property type="term" value="F:hexosyltransferase activity"/>
    <property type="evidence" value="ECO:0007669"/>
    <property type="project" value="UniProtKB-ARBA"/>
</dbReference>
<evidence type="ECO:0000313" key="3">
    <source>
        <dbReference type="Proteomes" id="UP000315131"/>
    </source>
</evidence>
<dbReference type="SUPFAM" id="SSF53448">
    <property type="entry name" value="Nucleotide-diphospho-sugar transferases"/>
    <property type="match status" value="1"/>
</dbReference>
<dbReference type="AlphaFoldDB" id="A0A550I2A2"/>
<evidence type="ECO:0000259" key="1">
    <source>
        <dbReference type="Pfam" id="PF00535"/>
    </source>
</evidence>
<evidence type="ECO:0000313" key="2">
    <source>
        <dbReference type="EMBL" id="TRO65102.1"/>
    </source>
</evidence>
<dbReference type="CDD" id="cd00761">
    <property type="entry name" value="Glyco_tranf_GTA_type"/>
    <property type="match status" value="1"/>
</dbReference>
<dbReference type="Gene3D" id="3.90.550.10">
    <property type="entry name" value="Spore Coat Polysaccharide Biosynthesis Protein SpsA, Chain A"/>
    <property type="match status" value="1"/>
</dbReference>
<keyword evidence="3" id="KW-1185">Reference proteome</keyword>
<sequence>MDFRQFQERYQKSPVEHYKHSKANDILVSVLVQTYNHEKYIAECLDSIIKQETSFNFEIIVGEDDSTDKTRSICFDYASKYPERIRLILHSSENKIKVNGIGTGNFNAIYNFYAAKGKYIAFCEGDDFWTDPFKLQKQVDFLAQNENFSFCYHQFIEKPTYDVMDFIPLDQPKFDLSSEDIINLKSHPQLSTVCFRKIFPQLPEEILKVINVDSFILSILGNYGPAKFLGEITPNMYRRHSEGIWTKNERVLQLQLKAKTFKNLLEYYRSEQKTEAARGIDRYLRNINRSLFILYIKRKNIYSALKLTRDIF</sequence>
<dbReference type="PANTHER" id="PTHR22916:SF3">
    <property type="entry name" value="UDP-GLCNAC:BETAGAL BETA-1,3-N-ACETYLGLUCOSAMINYLTRANSFERASE-LIKE PROTEIN 1"/>
    <property type="match status" value="1"/>
</dbReference>
<gene>
    <name evidence="2" type="ORF">FGM01_06765</name>
</gene>
<organism evidence="2 3">
    <name type="scientific">Christiangramia sabulilitoris</name>
    <dbReference type="NCBI Taxonomy" id="2583991"/>
    <lineage>
        <taxon>Bacteria</taxon>
        <taxon>Pseudomonadati</taxon>
        <taxon>Bacteroidota</taxon>
        <taxon>Flavobacteriia</taxon>
        <taxon>Flavobacteriales</taxon>
        <taxon>Flavobacteriaceae</taxon>
        <taxon>Christiangramia</taxon>
    </lineage>
</organism>
<dbReference type="OrthoDB" id="199095at2"/>
<dbReference type="EMBL" id="VHSF01000002">
    <property type="protein sequence ID" value="TRO65102.1"/>
    <property type="molecule type" value="Genomic_DNA"/>
</dbReference>